<keyword evidence="1" id="KW-0812">Transmembrane</keyword>
<feature type="transmembrane region" description="Helical" evidence="1">
    <location>
        <begin position="244"/>
        <end position="269"/>
    </location>
</feature>
<organism evidence="2 3">
    <name type="scientific">Pseudoduganella dura</name>
    <dbReference type="NCBI Taxonomy" id="321982"/>
    <lineage>
        <taxon>Bacteria</taxon>
        <taxon>Pseudomonadati</taxon>
        <taxon>Pseudomonadota</taxon>
        <taxon>Betaproteobacteria</taxon>
        <taxon>Burkholderiales</taxon>
        <taxon>Oxalobacteraceae</taxon>
        <taxon>Telluria group</taxon>
        <taxon>Pseudoduganella</taxon>
    </lineage>
</organism>
<sequence length="278" mass="30442">MVQNKWYIHPVIAVAVLINVFVMGLAIAWSGDQAALWRLLVEDGIVEWMQFLCFAVTSGLLAFAAVEHWQRGRRVDLVLLALAGLAGIVALAALEEISWFQRILNIATPEYFAHNNRQGETNLHNLAIGEKGSIHKTILLKIIAIVGLTHNIVLPLLARKRPAIRDFVEKFGLYLPPLSASVIYIVLVAISHLVIDHPRKGELGEMFGAVHYLATVFAAYFLGIGYGKRPVFETPADARRAGTLFAMLLVFLLMTAWLLSAGAGAGSYLQVHPDGGKG</sequence>
<protein>
    <submittedName>
        <fullName evidence="2">Uncharacterized protein</fullName>
    </submittedName>
</protein>
<proteinExistence type="predicted"/>
<dbReference type="EMBL" id="WNWM01000002">
    <property type="protein sequence ID" value="MUI12627.1"/>
    <property type="molecule type" value="Genomic_DNA"/>
</dbReference>
<gene>
    <name evidence="2" type="ORF">GJV26_09105</name>
</gene>
<dbReference type="Proteomes" id="UP000431684">
    <property type="component" value="Unassembled WGS sequence"/>
</dbReference>
<keyword evidence="1" id="KW-1133">Transmembrane helix</keyword>
<keyword evidence="3" id="KW-1185">Reference proteome</keyword>
<reference evidence="2 3" key="1">
    <citation type="submission" date="2019-11" db="EMBL/GenBank/DDBJ databases">
        <title>Draft Genome Sequences of Six Type Strains of the Genus Massilia.</title>
        <authorList>
            <person name="Miess H."/>
            <person name="Frediansyah A."/>
            <person name="Goeker M."/>
            <person name="Gross H."/>
        </authorList>
    </citation>
    <scope>NUCLEOTIDE SEQUENCE [LARGE SCALE GENOMIC DNA]</scope>
    <source>
        <strain evidence="2 3">DSM 17513</strain>
    </source>
</reference>
<feature type="transmembrane region" description="Helical" evidence="1">
    <location>
        <begin position="171"/>
        <end position="194"/>
    </location>
</feature>
<evidence type="ECO:0000313" key="3">
    <source>
        <dbReference type="Proteomes" id="UP000431684"/>
    </source>
</evidence>
<keyword evidence="1" id="KW-0472">Membrane</keyword>
<feature type="transmembrane region" description="Helical" evidence="1">
    <location>
        <begin position="48"/>
        <end position="65"/>
    </location>
</feature>
<feature type="transmembrane region" description="Helical" evidence="1">
    <location>
        <begin position="7"/>
        <end position="28"/>
    </location>
</feature>
<comment type="caution">
    <text evidence="2">The sequence shown here is derived from an EMBL/GenBank/DDBJ whole genome shotgun (WGS) entry which is preliminary data.</text>
</comment>
<dbReference type="AlphaFoldDB" id="A0A6I3X8J7"/>
<feature type="transmembrane region" description="Helical" evidence="1">
    <location>
        <begin position="138"/>
        <end position="159"/>
    </location>
</feature>
<evidence type="ECO:0000313" key="2">
    <source>
        <dbReference type="EMBL" id="MUI12627.1"/>
    </source>
</evidence>
<dbReference type="RefSeq" id="WP_189441916.1">
    <property type="nucleotide sequence ID" value="NZ_BMWU01000017.1"/>
</dbReference>
<name>A0A6I3X8J7_9BURK</name>
<feature type="transmembrane region" description="Helical" evidence="1">
    <location>
        <begin position="206"/>
        <end position="223"/>
    </location>
</feature>
<accession>A0A6I3X8J7</accession>
<feature type="transmembrane region" description="Helical" evidence="1">
    <location>
        <begin position="77"/>
        <end position="94"/>
    </location>
</feature>
<evidence type="ECO:0000256" key="1">
    <source>
        <dbReference type="SAM" id="Phobius"/>
    </source>
</evidence>